<protein>
    <submittedName>
        <fullName evidence="1">Uncharacterized protein</fullName>
    </submittedName>
</protein>
<reference evidence="1" key="2">
    <citation type="submission" date="2020-05" db="UniProtKB">
        <authorList>
            <consortium name="EnsemblMetazoa"/>
        </authorList>
    </citation>
    <scope>IDENTIFICATION</scope>
    <source>
        <strain evidence="1">IAEA</strain>
    </source>
</reference>
<evidence type="ECO:0000313" key="1">
    <source>
        <dbReference type="EnsemblMetazoa" id="GPAI018726-PA"/>
    </source>
</evidence>
<proteinExistence type="predicted"/>
<sequence length="111" mass="12517">MKSEKSFSQFLHYNVKNFGYERQGKANNWTCNFKRGRYYSVISIAINSNDIKAQNCVCNTEGEISAQIVLSTTTSTASLVQENLHSGIEKAKIENKVDKQEVVSVSNIFMI</sequence>
<dbReference type="EnsemblMetazoa" id="GPAI018726-RA">
    <property type="protein sequence ID" value="GPAI018726-PA"/>
    <property type="gene ID" value="GPAI018726"/>
</dbReference>
<organism evidence="1 2">
    <name type="scientific">Glossina pallidipes</name>
    <name type="common">Tsetse fly</name>
    <dbReference type="NCBI Taxonomy" id="7398"/>
    <lineage>
        <taxon>Eukaryota</taxon>
        <taxon>Metazoa</taxon>
        <taxon>Ecdysozoa</taxon>
        <taxon>Arthropoda</taxon>
        <taxon>Hexapoda</taxon>
        <taxon>Insecta</taxon>
        <taxon>Pterygota</taxon>
        <taxon>Neoptera</taxon>
        <taxon>Endopterygota</taxon>
        <taxon>Diptera</taxon>
        <taxon>Brachycera</taxon>
        <taxon>Muscomorpha</taxon>
        <taxon>Hippoboscoidea</taxon>
        <taxon>Glossinidae</taxon>
        <taxon>Glossina</taxon>
    </lineage>
</organism>
<accession>A0A1A9ZLX5</accession>
<dbReference type="AlphaFoldDB" id="A0A1A9ZLX5"/>
<dbReference type="VEuPathDB" id="VectorBase:GPAI018726"/>
<evidence type="ECO:0000313" key="2">
    <source>
        <dbReference type="Proteomes" id="UP000092445"/>
    </source>
</evidence>
<name>A0A1A9ZLX5_GLOPL</name>
<dbReference type="Proteomes" id="UP000092445">
    <property type="component" value="Unassembled WGS sequence"/>
</dbReference>
<reference evidence="2" key="1">
    <citation type="submission" date="2014-03" db="EMBL/GenBank/DDBJ databases">
        <authorList>
            <person name="Aksoy S."/>
            <person name="Warren W."/>
            <person name="Wilson R.K."/>
        </authorList>
    </citation>
    <scope>NUCLEOTIDE SEQUENCE [LARGE SCALE GENOMIC DNA]</scope>
    <source>
        <strain evidence="2">IAEA</strain>
    </source>
</reference>
<keyword evidence="2" id="KW-1185">Reference proteome</keyword>